<dbReference type="InterPro" id="IPR000742">
    <property type="entry name" value="EGF"/>
</dbReference>
<dbReference type="Pfam" id="PF00094">
    <property type="entry name" value="VWD"/>
    <property type="match status" value="1"/>
</dbReference>
<dbReference type="PANTHER" id="PTHR14949:SF56">
    <property type="entry name" value="EGF-LIKE-DOMAIN, MULTIPLE 7"/>
    <property type="match status" value="1"/>
</dbReference>
<evidence type="ECO:0000256" key="1">
    <source>
        <dbReference type="ARBA" id="ARBA00022729"/>
    </source>
</evidence>
<feature type="domain" description="VWFD" evidence="5">
    <location>
        <begin position="463"/>
        <end position="650"/>
    </location>
</feature>
<dbReference type="Gene3D" id="2.60.120.260">
    <property type="entry name" value="Galactose-binding domain-like"/>
    <property type="match status" value="1"/>
</dbReference>
<evidence type="ECO:0000256" key="4">
    <source>
        <dbReference type="SAM" id="Phobius"/>
    </source>
</evidence>
<keyword evidence="6" id="KW-1185">Reference proteome</keyword>
<evidence type="ECO:0000256" key="3">
    <source>
        <dbReference type="SAM" id="MobiDB-lite"/>
    </source>
</evidence>
<dbReference type="GO" id="GO:0005102">
    <property type="term" value="F:signaling receptor binding"/>
    <property type="evidence" value="ECO:0007669"/>
    <property type="project" value="TreeGrafter"/>
</dbReference>
<evidence type="ECO:0000256" key="2">
    <source>
        <dbReference type="ARBA" id="ARBA00023157"/>
    </source>
</evidence>
<dbReference type="PROSITE" id="PS00022">
    <property type="entry name" value="EGF_1"/>
    <property type="match status" value="1"/>
</dbReference>
<dbReference type="InterPro" id="IPR050969">
    <property type="entry name" value="Dev_Signal_Modulators"/>
</dbReference>
<dbReference type="GO" id="GO:0009986">
    <property type="term" value="C:cell surface"/>
    <property type="evidence" value="ECO:0007669"/>
    <property type="project" value="TreeGrafter"/>
</dbReference>
<dbReference type="OrthoDB" id="18487at2759"/>
<keyword evidence="2" id="KW-1015">Disulfide bond</keyword>
<feature type="transmembrane region" description="Helical" evidence="4">
    <location>
        <begin position="1054"/>
        <end position="1075"/>
    </location>
</feature>
<dbReference type="InterPro" id="IPR001846">
    <property type="entry name" value="VWF_type-D"/>
</dbReference>
<evidence type="ECO:0000313" key="6">
    <source>
        <dbReference type="Proteomes" id="UP000694844"/>
    </source>
</evidence>
<feature type="region of interest" description="Disordered" evidence="3">
    <location>
        <begin position="1125"/>
        <end position="1151"/>
    </location>
</feature>
<proteinExistence type="predicted"/>
<evidence type="ECO:0000259" key="5">
    <source>
        <dbReference type="PROSITE" id="PS51233"/>
    </source>
</evidence>
<reference evidence="6" key="1">
    <citation type="submission" date="2024-06" db="UniProtKB">
        <authorList>
            <consortium name="RefSeq"/>
        </authorList>
    </citation>
    <scope>NUCLEOTIDE SEQUENCE [LARGE SCALE GENOMIC DNA]</scope>
</reference>
<feature type="compositionally biased region" description="Low complexity" evidence="3">
    <location>
        <begin position="1129"/>
        <end position="1151"/>
    </location>
</feature>
<dbReference type="PROSITE" id="PS51233">
    <property type="entry name" value="VWFD"/>
    <property type="match status" value="1"/>
</dbReference>
<dbReference type="PANTHER" id="PTHR14949">
    <property type="entry name" value="EGF-LIKE-DOMAIN, MULTIPLE 7, 8"/>
    <property type="match status" value="1"/>
</dbReference>
<dbReference type="PROSITE" id="PS01186">
    <property type="entry name" value="EGF_2"/>
    <property type="match status" value="1"/>
</dbReference>
<dbReference type="Proteomes" id="UP000694844">
    <property type="component" value="Chromosome 1"/>
</dbReference>
<protein>
    <submittedName>
        <fullName evidence="7">Uncharacterized protein LOC111123472 isoform X1</fullName>
    </submittedName>
</protein>
<dbReference type="KEGG" id="cvn:111123472"/>
<dbReference type="Pfam" id="PF26129">
    <property type="entry name" value="Vwde"/>
    <property type="match status" value="1"/>
</dbReference>
<keyword evidence="1" id="KW-0732">Signal</keyword>
<dbReference type="GeneID" id="111123472"/>
<accession>A0A8B8D038</accession>
<evidence type="ECO:0000313" key="7">
    <source>
        <dbReference type="RefSeq" id="XP_022321507.1"/>
    </source>
</evidence>
<dbReference type="RefSeq" id="XP_022321507.1">
    <property type="nucleotide sequence ID" value="XM_022465799.1"/>
</dbReference>
<reference evidence="7" key="2">
    <citation type="submission" date="2025-08" db="UniProtKB">
        <authorList>
            <consortium name="RefSeq"/>
        </authorList>
    </citation>
    <scope>IDENTIFICATION</scope>
    <source>
        <tissue evidence="7">Whole sample</tissue>
    </source>
</reference>
<gene>
    <name evidence="7" type="primary">LOC111123472</name>
</gene>
<dbReference type="GO" id="GO:0005576">
    <property type="term" value="C:extracellular region"/>
    <property type="evidence" value="ECO:0007669"/>
    <property type="project" value="TreeGrafter"/>
</dbReference>
<keyword evidence="4" id="KW-0472">Membrane</keyword>
<dbReference type="InterPro" id="IPR058727">
    <property type="entry name" value="Helical_Vwde"/>
</dbReference>
<keyword evidence="4" id="KW-0812">Transmembrane</keyword>
<dbReference type="AlphaFoldDB" id="A0A8B8D038"/>
<sequence>MQCALCKGKPLMHNVLNSFMMVFGHKSRANKCHIPCKMSFTKSICLVHFVILLGHVQMSVSQDPCSDGNTLELDNLAKRSSSYAVDSTPLCDRYIREAWYTTQGYVMTMSPPSLTYCGTLYPVWLSDLMLSPQKKMLYEHNIPSDQITQTLTACEVGFFGNCSRSYQIDVKNCTTFLAYKLKALDVCNSAYCFELNDHCIAEKVDNIKVSFHNITWRRSEVSGVIKYDPYINLLCSFTPSANETLLYHIDWYVDNETVIQGQTVDKDSLQDAILSAEDLINAGKKINSWIHCVVGVKMLTNKNPCFSSPSELFFAGIEVLNNVLTIERNGKGTLEIRLTIPFASETIETENGQFAAYLDISLFFPKNENCTNYASTKFTNCKTRINSYRYDERHHYTNPANWRTVYYLDVFNSDEEAYYLTHQKSVLRLATNNATGGAKIFAFANLHDVRLNFVDKDSHWKGKQCHSRGDPHQRTFDGYFYECQAKGCVAGKTYILYRNEQLLQEVQVRHDICGTMPRCVCAVAARAGQDVFTIDFCNGKEIINFPLCNENSLKVIKIYDKVYKIIFPSGTHILVEFAKIDTTIWYSNVYIYPSESDVSRTSGLCGSLDSNETNDLRRRNGFEDNITLFNHYNPPDNFSLSWQLSRGSTEDLLSYSPSVFKKLTSLSTQFHKLCTCESVDKIHCNYKQYNECTTKSRGKEYHCVIHNIRRKRRDLKYLTNIEKNREKTVKLRRFERQVNSETEAFDICNEAFQQSGYYVNCLQVVPTFNNQSLVNCISDVFMTGNPNFTQWNLDTALRECQTGIQLNSTVQKEHTEVSTFIVNLCPNNCSNKGVCRSGNCTCEYGFGGSDCSFDVLSLPTIVRLSDNGICDKSEETCDDITVYGRYFLENMGTTCYVTREEINENNSVLLTTNYSIEFEERTMFEGYCTLYYGSYSPWITRFLFSLSNDGSQFSESYSVYVYQSVCQTFQNDSGDIHFTLQTGYCYINGRCIQSGTFKHNNTCLQCQPRIDVYEWIRVCNDNVTPGDSTVTWITTSDINKTQKMEDKLSEGETIGLIVAAAFVSIITFVLVVVMLKNRIKRHETGYLSDNNRQNELCIYPQGENCKVTKGIFNPAYLLHFESPNEKYSKSSSSSSTRALSSTTDLSGVYDQ</sequence>
<organism evidence="6 7">
    <name type="scientific">Crassostrea virginica</name>
    <name type="common">Eastern oyster</name>
    <dbReference type="NCBI Taxonomy" id="6565"/>
    <lineage>
        <taxon>Eukaryota</taxon>
        <taxon>Metazoa</taxon>
        <taxon>Spiralia</taxon>
        <taxon>Lophotrochozoa</taxon>
        <taxon>Mollusca</taxon>
        <taxon>Bivalvia</taxon>
        <taxon>Autobranchia</taxon>
        <taxon>Pteriomorphia</taxon>
        <taxon>Ostreida</taxon>
        <taxon>Ostreoidea</taxon>
        <taxon>Ostreidae</taxon>
        <taxon>Crassostrea</taxon>
    </lineage>
</organism>
<name>A0A8B8D038_CRAVI</name>
<keyword evidence="4" id="KW-1133">Transmembrane helix</keyword>